<keyword evidence="1" id="KW-0472">Membrane</keyword>
<feature type="transmembrane region" description="Helical" evidence="1">
    <location>
        <begin position="97"/>
        <end position="119"/>
    </location>
</feature>
<sequence>MPKSDQKISVPYIVNNWWLIISLAVSAWYLFHGSQFVQVTDSLRSTITSMFSILTGIILAIMIAFGNKSEHSVKPYSRKEVFDIIGTINRQKLMLNAYLATLFLIFIFELVSLQLPLFANWIEKAFVSTAIFGFLQSFSFSIHLSRSQLRRFEEKDGENIKNEIANIEDDDPFGDH</sequence>
<proteinExistence type="predicted"/>
<feature type="transmembrane region" description="Helical" evidence="1">
    <location>
        <begin position="125"/>
        <end position="145"/>
    </location>
</feature>
<evidence type="ECO:0000313" key="2">
    <source>
        <dbReference type="EMBL" id="PCI98220.1"/>
    </source>
</evidence>
<dbReference type="EMBL" id="NVUS01000023">
    <property type="protein sequence ID" value="PCI98220.1"/>
    <property type="molecule type" value="Genomic_DNA"/>
</dbReference>
<reference evidence="2" key="2">
    <citation type="journal article" date="2018" name="ISME J.">
        <title>A dynamic microbial community with high functional redundancy inhabits the cold, oxic subseafloor aquifer.</title>
        <authorList>
            <person name="Tully B.J."/>
            <person name="Wheat C.G."/>
            <person name="Glazer B.T."/>
            <person name="Huber J.A."/>
        </authorList>
    </citation>
    <scope>NUCLEOTIDE SEQUENCE</scope>
    <source>
        <strain evidence="2">NORP83</strain>
    </source>
</reference>
<gene>
    <name evidence="2" type="ORF">COB13_14300</name>
</gene>
<comment type="caution">
    <text evidence="2">The sequence shown here is derived from an EMBL/GenBank/DDBJ whole genome shotgun (WGS) entry which is preliminary data.</text>
</comment>
<name>A0A2A4YUB3_9PROT</name>
<feature type="transmembrane region" description="Helical" evidence="1">
    <location>
        <begin position="43"/>
        <end position="65"/>
    </location>
</feature>
<protein>
    <submittedName>
        <fullName evidence="2">Uncharacterized protein</fullName>
    </submittedName>
</protein>
<feature type="transmembrane region" description="Helical" evidence="1">
    <location>
        <begin position="12"/>
        <end position="31"/>
    </location>
</feature>
<reference key="1">
    <citation type="submission" date="2017-08" db="EMBL/GenBank/DDBJ databases">
        <title>A dynamic microbial community with high functional redundancy inhabits the cold, oxic subseafloor aquifer.</title>
        <authorList>
            <person name="Tully B.J."/>
            <person name="Wheat C.G."/>
            <person name="Glazer B.T."/>
            <person name="Huber J.A."/>
        </authorList>
    </citation>
    <scope>NUCLEOTIDE SEQUENCE [LARGE SCALE GENOMIC DNA]</scope>
</reference>
<accession>A0A2A4YUB3</accession>
<keyword evidence="1" id="KW-1133">Transmembrane helix</keyword>
<dbReference type="AlphaFoldDB" id="A0A2A4YUB3"/>
<organism evidence="2">
    <name type="scientific">OCS116 cluster bacterium</name>
    <dbReference type="NCBI Taxonomy" id="2030921"/>
    <lineage>
        <taxon>Bacteria</taxon>
        <taxon>Pseudomonadati</taxon>
        <taxon>Pseudomonadota</taxon>
        <taxon>Alphaproteobacteria</taxon>
        <taxon>OCS116 cluster</taxon>
    </lineage>
</organism>
<keyword evidence="1" id="KW-0812">Transmembrane</keyword>
<evidence type="ECO:0000256" key="1">
    <source>
        <dbReference type="SAM" id="Phobius"/>
    </source>
</evidence>